<evidence type="ECO:0000256" key="1">
    <source>
        <dbReference type="SAM" id="SignalP"/>
    </source>
</evidence>
<keyword evidence="3" id="KW-1185">Reference proteome</keyword>
<sequence length="400" mass="45153">MMIFALFFSYYFVFQVVTPIEQSFQHLANAPTSFNLIRFTMEMSKLAKELPFEEAKAGLIKSMTNILHDEKFEKIRGDEAMLKLLELLAKCSTKIGGTEVYNQAYGIGLFNKYKEFYFQWAHECGKMKAVSEFRTVFHLARSQLYFQMPPTSIESDFEKIFQQYFGKLSMHHCLERTETLNKLFAGCSIEEIASAENNMSFGNSRKLSGKSVNVRSNHRVLEVARETMNSSDISPNKNTSSVLLDGSPSTIWPPSDSLELPRSIQMRKCERESVKADTFSMSGQSFDDRSFAKSKGMIAQNLAISTTVGSQKDILHREPVKGNSVLEASTCSTPKKDTSIVDFGTYIKNQVHQTSSTMRNSRRRKLAATVTSTESPMKQPRMTTGIFSDRASTIFGGTKH</sequence>
<dbReference type="Bgee" id="WBGene00007773">
    <property type="expression patterns" value="Expressed in germ line (C elegans) and 3 other cell types or tissues"/>
</dbReference>
<proteinExistence type="predicted"/>
<dbReference type="Gene3D" id="1.25.40.430">
    <property type="match status" value="1"/>
</dbReference>
<evidence type="ECO:0000313" key="3">
    <source>
        <dbReference type="Proteomes" id="UP000001940"/>
    </source>
</evidence>
<dbReference type="GeneID" id="181582"/>
<protein>
    <submittedName>
        <fullName evidence="2">Serine/threonine-protein kinase ATR</fullName>
    </submittedName>
</protein>
<keyword evidence="2" id="KW-0808">Transferase</keyword>
<dbReference type="STRING" id="6239.C27C12.3.1"/>
<dbReference type="CTD" id="181582"/>
<feature type="chain" id="PRO_5003475977" evidence="1">
    <location>
        <begin position="20"/>
        <end position="400"/>
    </location>
</feature>
<dbReference type="Proteomes" id="UP000001940">
    <property type="component" value="Chromosome X"/>
</dbReference>
<evidence type="ECO:0000313" key="2">
    <source>
        <dbReference type="EMBL" id="CAA93745.1"/>
    </source>
</evidence>
<accession>G5EEW4</accession>
<dbReference type="PeptideAtlas" id="G5EEW4"/>
<keyword evidence="1" id="KW-0732">Signal</keyword>
<organism evidence="2 3">
    <name type="scientific">Caenorhabditis elegans</name>
    <dbReference type="NCBI Taxonomy" id="6239"/>
    <lineage>
        <taxon>Eukaryota</taxon>
        <taxon>Metazoa</taxon>
        <taxon>Ecdysozoa</taxon>
        <taxon>Nematoda</taxon>
        <taxon>Chromadorea</taxon>
        <taxon>Rhabditida</taxon>
        <taxon>Rhabditina</taxon>
        <taxon>Rhabditomorpha</taxon>
        <taxon>Rhabditoidea</taxon>
        <taxon>Rhabditidae</taxon>
        <taxon>Peloderinae</taxon>
        <taxon>Caenorhabditis</taxon>
    </lineage>
</organism>
<dbReference type="SMR" id="G5EEW4"/>
<dbReference type="PIR" id="T19517">
    <property type="entry name" value="T19517"/>
</dbReference>
<dbReference type="InParanoid" id="G5EEW4"/>
<evidence type="ECO:0000313" key="4">
    <source>
        <dbReference type="WormBase" id="C27C12.3"/>
    </source>
</evidence>
<dbReference type="KEGG" id="cel:CELE_C27C12.3"/>
<keyword evidence="2" id="KW-0418">Kinase</keyword>
<dbReference type="GO" id="GO:0016301">
    <property type="term" value="F:kinase activity"/>
    <property type="evidence" value="ECO:0007669"/>
    <property type="project" value="UniProtKB-KW"/>
</dbReference>
<dbReference type="PhylomeDB" id="G5EEW4"/>
<name>G5EEW4_CAEEL</name>
<dbReference type="AlphaFoldDB" id="G5EEW4"/>
<dbReference type="HOGENOM" id="CLU_064808_0_0_1"/>
<dbReference type="EMBL" id="BX284606">
    <property type="protein sequence ID" value="CAA93745.1"/>
    <property type="molecule type" value="Genomic_DNA"/>
</dbReference>
<reference evidence="2 3" key="1">
    <citation type="journal article" date="1998" name="Science">
        <title>Genome sequence of the nematode C. elegans: a platform for investigating biology.</title>
        <authorList>
            <consortium name="The C. elegans sequencing consortium"/>
            <person name="Sulson J.E."/>
            <person name="Waterston R."/>
        </authorList>
    </citation>
    <scope>NUCLEOTIDE SEQUENCE [LARGE SCALE GENOMIC DNA]</scope>
    <source>
        <strain evidence="2 3">Bristol N2</strain>
    </source>
</reference>
<gene>
    <name evidence="2 4" type="ORF">C27C12.3</name>
    <name evidence="2" type="ORF">CELE_C27C12.3</name>
</gene>
<dbReference type="RefSeq" id="NP_510467.1">
    <property type="nucleotide sequence ID" value="NM_078066.5"/>
</dbReference>
<dbReference type="WormBase" id="C27C12.3">
    <property type="protein sequence ID" value="CE20532"/>
    <property type="gene ID" value="WBGene00007773"/>
</dbReference>
<dbReference type="PaxDb" id="6239-C27C12.3"/>
<dbReference type="AGR" id="WB:WBGene00007773"/>
<feature type="signal peptide" evidence="1">
    <location>
        <begin position="1"/>
        <end position="19"/>
    </location>
</feature>